<sequence length="503" mass="54446">MDPNTHDLSTGASAIAYSEVISGSDERSGAASKFPGGSSGSANTTFCLDLGYDSKGNTVLVPDEICPVPGQVHGCNQSEAYPHAASVHMPAEFPDGCVDRNNAVQKFVAGSSDQSQVRISLGQLFLLHPGELEVACTYPEIIIEYLSIRDKKCSKSSCGEPICRCEICEIKRKYEVQLGKLKINDQYDKGARFLVTTDKRDYNMTNLSARRISSYFPEADQVQIAAEGLQVPSIWDLPRKAHLLKPQHKDILKELKAEAAVHPQAAFVHMPPELRDDYSNRDNAVSPKLSSSHEVVINITPSHHASSNPDSTEGAFFQFESIQAENAAFHEKTWGFFQPGNEQTEPLFNRGRMTEIILVVASQVSLTLLTQGSSSGSTLSPGAKILKQFVTICNVVGFLCCFCGILVCGRKPGRIARITTGCGYIATAYGFLAMMAMTLSDELMLWFAGVICIALLPVLAFAFMKFSVGVSQVSLARPSLKVVTTPSISHTNPVSSGGISSTM</sequence>
<evidence type="ECO:0000313" key="2">
    <source>
        <dbReference type="Proteomes" id="UP001163603"/>
    </source>
</evidence>
<dbReference type="Proteomes" id="UP001163603">
    <property type="component" value="Chromosome 13"/>
</dbReference>
<name>A0ACC0XDZ2_9ROSI</name>
<dbReference type="EMBL" id="CM047748">
    <property type="protein sequence ID" value="KAJ0014704.1"/>
    <property type="molecule type" value="Genomic_DNA"/>
</dbReference>
<reference evidence="2" key="1">
    <citation type="journal article" date="2023" name="G3 (Bethesda)">
        <title>Genome assembly and association tests identify interacting loci associated with vigor, precocity, and sex in interspecific pistachio rootstocks.</title>
        <authorList>
            <person name="Palmer W."/>
            <person name="Jacygrad E."/>
            <person name="Sagayaradj S."/>
            <person name="Cavanaugh K."/>
            <person name="Han R."/>
            <person name="Bertier L."/>
            <person name="Beede B."/>
            <person name="Kafkas S."/>
            <person name="Golino D."/>
            <person name="Preece J."/>
            <person name="Michelmore R."/>
        </authorList>
    </citation>
    <scope>NUCLEOTIDE SEQUENCE [LARGE SCALE GENOMIC DNA]</scope>
</reference>
<keyword evidence="2" id="KW-1185">Reference proteome</keyword>
<gene>
    <name evidence="1" type="ORF">Pint_19582</name>
</gene>
<organism evidence="1 2">
    <name type="scientific">Pistacia integerrima</name>
    <dbReference type="NCBI Taxonomy" id="434235"/>
    <lineage>
        <taxon>Eukaryota</taxon>
        <taxon>Viridiplantae</taxon>
        <taxon>Streptophyta</taxon>
        <taxon>Embryophyta</taxon>
        <taxon>Tracheophyta</taxon>
        <taxon>Spermatophyta</taxon>
        <taxon>Magnoliopsida</taxon>
        <taxon>eudicotyledons</taxon>
        <taxon>Gunneridae</taxon>
        <taxon>Pentapetalae</taxon>
        <taxon>rosids</taxon>
        <taxon>malvids</taxon>
        <taxon>Sapindales</taxon>
        <taxon>Anacardiaceae</taxon>
        <taxon>Pistacia</taxon>
    </lineage>
</organism>
<accession>A0ACC0XDZ2</accession>
<comment type="caution">
    <text evidence="1">The sequence shown here is derived from an EMBL/GenBank/DDBJ whole genome shotgun (WGS) entry which is preliminary data.</text>
</comment>
<evidence type="ECO:0000313" key="1">
    <source>
        <dbReference type="EMBL" id="KAJ0014704.1"/>
    </source>
</evidence>
<protein>
    <submittedName>
        <fullName evidence="1">Uncharacterized protein</fullName>
    </submittedName>
</protein>
<proteinExistence type="predicted"/>